<feature type="region of interest" description="Disordered" evidence="1">
    <location>
        <begin position="954"/>
        <end position="976"/>
    </location>
</feature>
<feature type="region of interest" description="Disordered" evidence="1">
    <location>
        <begin position="283"/>
        <end position="321"/>
    </location>
</feature>
<feature type="region of interest" description="Disordered" evidence="1">
    <location>
        <begin position="913"/>
        <end position="941"/>
    </location>
</feature>
<dbReference type="OrthoDB" id="435275at2759"/>
<feature type="compositionally biased region" description="Low complexity" evidence="1">
    <location>
        <begin position="283"/>
        <end position="296"/>
    </location>
</feature>
<sequence length="976" mass="101961">MFCLKSSRHRACKEEEVDMEMEAHRHPKQLVRDYHTSGKHPWRHAFRRHLAKNSHLWLRDEDPAVDVKKLEEETMDVDEDVVSDMKRECETANGLSDISVSDDRTMLDQRATRALRDHIRKRSWSACSDSSYDSDSSLLPVEENFRQFFEEVNSKWLHFRPKTPPAESPRPTSPSLGDDLVAVGADTPLAVELYAWGQDEPLSAAELTLRELHELQASDVDTSGGALDAAPDDLLSENFTGLTDAQLESILAETVADDARRGDDILEELVREVALDPKEHFLSRGQSAASGRAASGLVPPTPAAPATQSSPQPRRRASFGSSVVGVSALTADELPLLLATPHSPDPPPAPEPTPASTSAATTASTAATTTQTTSSVSAASPIPMATSSPKPTASLVSTTPFMSKISSAPTATSAPSPVPAAKIIVEEVNEVLHGRPEARRPRHARDDVSLTEEVQVAHGVHLKTVHNKHSPLKKHIITSAPHRNANAVAQPAIVVSSASASAVSGGADTAHGQPAPQIVTVAVSENLKVRLQNHLLSAQQAAVGLVQNGPLTVSAAHGVSVSGAAVVSNAATAVSTGSVSTSSTRRVSGGAPVVHLAASALQQKQLQLTPPVVVGTQHTLQHVPSNKLKVVHANALTHTQRAQLLAQSRAAAGGLTHLPAVVSLATLAEGKPGPAPATPSAPALQLKAAPGSVAQFFEIKGGPLAKGHQLVNVVRQPHPAKATVARFDLNDPKKRGTHLLATFDGTLKSNLSATTAVAGAPRPHRLSLASLDGRHLVRTAIPGVRAPHLRHQIQFKNRTLQVARAEHATAGGAQAVSVAHSGVSGTSNASVGTVMSGQAGSITIATAGKSSALPSTVVANLLQKNVAHLQKGQKIAISGTMGAVGVQPLAANMQAIAFTAQQLKARQARLITQPRAPPQPEIIEASTSPAGSSSSNASIPADGGLEAVAVTESADAAATNGAVRRRPADTMPMEVT</sequence>
<protein>
    <submittedName>
        <fullName evidence="2">Uncharacterized protein</fullName>
    </submittedName>
</protein>
<comment type="caution">
    <text evidence="2">The sequence shown here is derived from an EMBL/GenBank/DDBJ whole genome shotgun (WGS) entry which is preliminary data.</text>
</comment>
<dbReference type="EMBL" id="BGZK01001583">
    <property type="protein sequence ID" value="GBP82740.1"/>
    <property type="molecule type" value="Genomic_DNA"/>
</dbReference>
<evidence type="ECO:0000313" key="3">
    <source>
        <dbReference type="Proteomes" id="UP000299102"/>
    </source>
</evidence>
<reference evidence="2 3" key="1">
    <citation type="journal article" date="2019" name="Commun. Biol.">
        <title>The bagworm genome reveals a unique fibroin gene that provides high tensile strength.</title>
        <authorList>
            <person name="Kono N."/>
            <person name="Nakamura H."/>
            <person name="Ohtoshi R."/>
            <person name="Tomita M."/>
            <person name="Numata K."/>
            <person name="Arakawa K."/>
        </authorList>
    </citation>
    <scope>NUCLEOTIDE SEQUENCE [LARGE SCALE GENOMIC DNA]</scope>
</reference>
<feature type="compositionally biased region" description="Polar residues" evidence="1">
    <location>
        <begin position="385"/>
        <end position="394"/>
    </location>
</feature>
<accession>A0A4C1Z514</accession>
<proteinExistence type="predicted"/>
<keyword evidence="3" id="KW-1185">Reference proteome</keyword>
<organism evidence="2 3">
    <name type="scientific">Eumeta variegata</name>
    <name type="common">Bagworm moth</name>
    <name type="synonym">Eumeta japonica</name>
    <dbReference type="NCBI Taxonomy" id="151549"/>
    <lineage>
        <taxon>Eukaryota</taxon>
        <taxon>Metazoa</taxon>
        <taxon>Ecdysozoa</taxon>
        <taxon>Arthropoda</taxon>
        <taxon>Hexapoda</taxon>
        <taxon>Insecta</taxon>
        <taxon>Pterygota</taxon>
        <taxon>Neoptera</taxon>
        <taxon>Endopterygota</taxon>
        <taxon>Lepidoptera</taxon>
        <taxon>Glossata</taxon>
        <taxon>Ditrysia</taxon>
        <taxon>Tineoidea</taxon>
        <taxon>Psychidae</taxon>
        <taxon>Oiketicinae</taxon>
        <taxon>Eumeta</taxon>
    </lineage>
</organism>
<dbReference type="Proteomes" id="UP000299102">
    <property type="component" value="Unassembled WGS sequence"/>
</dbReference>
<gene>
    <name evidence="2" type="ORF">EVAR_89166_1</name>
</gene>
<dbReference type="AlphaFoldDB" id="A0A4C1Z514"/>
<feature type="compositionally biased region" description="Low complexity" evidence="1">
    <location>
        <begin position="925"/>
        <end position="941"/>
    </location>
</feature>
<feature type="region of interest" description="Disordered" evidence="1">
    <location>
        <begin position="338"/>
        <end position="394"/>
    </location>
</feature>
<feature type="compositionally biased region" description="Low complexity" evidence="1">
    <location>
        <begin position="354"/>
        <end position="381"/>
    </location>
</feature>
<name>A0A4C1Z514_EUMVA</name>
<evidence type="ECO:0000313" key="2">
    <source>
        <dbReference type="EMBL" id="GBP82740.1"/>
    </source>
</evidence>
<evidence type="ECO:0000256" key="1">
    <source>
        <dbReference type="SAM" id="MobiDB-lite"/>
    </source>
</evidence>
<feature type="compositionally biased region" description="Pro residues" evidence="1">
    <location>
        <begin position="343"/>
        <end position="353"/>
    </location>
</feature>